<dbReference type="Proteomes" id="UP000253908">
    <property type="component" value="Chromosome"/>
</dbReference>
<evidence type="ECO:0000313" key="4">
    <source>
        <dbReference type="EMBL" id="AXI10999.1"/>
    </source>
</evidence>
<dbReference type="EMBL" id="CP024848">
    <property type="protein sequence ID" value="AXI10999.1"/>
    <property type="molecule type" value="Genomic_DNA"/>
</dbReference>
<evidence type="ECO:0000256" key="2">
    <source>
        <dbReference type="ARBA" id="ARBA00023186"/>
    </source>
</evidence>
<dbReference type="AlphaFoldDB" id="A0A345PLW9"/>
<dbReference type="PANTHER" id="PTHR33620:SF1">
    <property type="entry name" value="UREASE ACCESSORY PROTEIN F"/>
    <property type="match status" value="1"/>
</dbReference>
<dbReference type="Gene3D" id="1.10.4190.10">
    <property type="entry name" value="Urease accessory protein UreF"/>
    <property type="match status" value="1"/>
</dbReference>
<gene>
    <name evidence="3" type="primary">ureF</name>
    <name evidence="4" type="ORF">CUC15_19625</name>
</gene>
<dbReference type="InterPro" id="IPR038277">
    <property type="entry name" value="UreF_sf"/>
</dbReference>
<keyword evidence="2 3" id="KW-0143">Chaperone</keyword>
<reference evidence="5" key="1">
    <citation type="submission" date="2017-11" db="EMBL/GenBank/DDBJ databases">
        <authorList>
            <person name="Zhu W."/>
        </authorList>
    </citation>
    <scope>NUCLEOTIDE SEQUENCE [LARGE SCALE GENOMIC DNA]</scope>
    <source>
        <strain evidence="5">160</strain>
    </source>
</reference>
<dbReference type="PANTHER" id="PTHR33620">
    <property type="entry name" value="UREASE ACCESSORY PROTEIN F"/>
    <property type="match status" value="1"/>
</dbReference>
<accession>A0A345PLW9</accession>
<dbReference type="InterPro" id="IPR002639">
    <property type="entry name" value="UreF"/>
</dbReference>
<dbReference type="GO" id="GO:0005737">
    <property type="term" value="C:cytoplasm"/>
    <property type="evidence" value="ECO:0007669"/>
    <property type="project" value="UniProtKB-SubCell"/>
</dbReference>
<dbReference type="OrthoDB" id="9798772at2"/>
<keyword evidence="1 3" id="KW-0996">Nickel insertion</keyword>
<comment type="similarity">
    <text evidence="3">Belongs to the UreF family.</text>
</comment>
<dbReference type="Pfam" id="PF01730">
    <property type="entry name" value="UreF"/>
    <property type="match status" value="1"/>
</dbReference>
<organism evidence="4 5">
    <name type="scientific">Oceanobacillus zhaokaii</name>
    <dbReference type="NCBI Taxonomy" id="2052660"/>
    <lineage>
        <taxon>Bacteria</taxon>
        <taxon>Bacillati</taxon>
        <taxon>Bacillota</taxon>
        <taxon>Bacilli</taxon>
        <taxon>Bacillales</taxon>
        <taxon>Bacillaceae</taxon>
        <taxon>Oceanobacillus</taxon>
    </lineage>
</organism>
<dbReference type="HAMAP" id="MF_01385">
    <property type="entry name" value="UreF"/>
    <property type="match status" value="1"/>
</dbReference>
<evidence type="ECO:0000313" key="5">
    <source>
        <dbReference type="Proteomes" id="UP000253908"/>
    </source>
</evidence>
<protein>
    <recommendedName>
        <fullName evidence="3">Urease accessory protein UreF</fullName>
    </recommendedName>
</protein>
<name>A0A345PLW9_9BACI</name>
<dbReference type="GO" id="GO:0016151">
    <property type="term" value="F:nickel cation binding"/>
    <property type="evidence" value="ECO:0007669"/>
    <property type="project" value="UniProtKB-UniRule"/>
</dbReference>
<keyword evidence="3" id="KW-0963">Cytoplasm</keyword>
<dbReference type="KEGG" id="ocn:CUC15_19625"/>
<comment type="subunit">
    <text evidence="3">UreD, UreF and UreG form a complex that acts as a GTP-hydrolysis-dependent molecular chaperone, activating the urease apoprotein by helping to assemble the nickel containing metallocenter of UreC. The UreE protein probably delivers the nickel.</text>
</comment>
<sequence length="264" mass="30453">MECQYIIPLLTVCQWGNVISYFRGIVMEKTFFLFQLVDSAFPTGAFSHSFGLETTFQENKINKPIELYSWLKTYISGSLAPTEGVVVYLIYQAKIKEFLNQEKPEDTEKLIQRLDRKLTVSKISSETRNGGIKIGKRYLSTVHTLYPQSELIQYSRWIDDQLCFGNAAIVHGWITAYLEVEAELSVFTHLYVSINNLLQSAIRLTVIGQTAAQMILQKLYPLLMEEAERIIQSSPNEDDLFTYSIIQEIEAMRHETLYSRLFMS</sequence>
<keyword evidence="5" id="KW-1185">Reference proteome</keyword>
<comment type="function">
    <text evidence="3">Required for maturation of urease via the functional incorporation of the urease nickel metallocenter.</text>
</comment>
<proteinExistence type="inferred from homology"/>
<evidence type="ECO:0000256" key="3">
    <source>
        <dbReference type="HAMAP-Rule" id="MF_01385"/>
    </source>
</evidence>
<evidence type="ECO:0000256" key="1">
    <source>
        <dbReference type="ARBA" id="ARBA00022988"/>
    </source>
</evidence>
<comment type="subcellular location">
    <subcellularLocation>
        <location evidence="3">Cytoplasm</location>
    </subcellularLocation>
</comment>
<dbReference type="PIRSF" id="PIRSF009467">
    <property type="entry name" value="Ureas_acces_UreF"/>
    <property type="match status" value="1"/>
</dbReference>